<feature type="compositionally biased region" description="Polar residues" evidence="2">
    <location>
        <begin position="246"/>
        <end position="255"/>
    </location>
</feature>
<feature type="coiled-coil region" evidence="1">
    <location>
        <begin position="370"/>
        <end position="412"/>
    </location>
</feature>
<feature type="region of interest" description="Disordered" evidence="2">
    <location>
        <begin position="727"/>
        <end position="748"/>
    </location>
</feature>
<evidence type="ECO:0008006" key="5">
    <source>
        <dbReference type="Google" id="ProtNLM"/>
    </source>
</evidence>
<dbReference type="RefSeq" id="WP_313845596.1">
    <property type="nucleotide sequence ID" value="NZ_JAVLAM010000002.1"/>
</dbReference>
<organism evidence="3 4">
    <name type="scientific">Levilactobacillus namurensis</name>
    <dbReference type="NCBI Taxonomy" id="380393"/>
    <lineage>
        <taxon>Bacteria</taxon>
        <taxon>Bacillati</taxon>
        <taxon>Bacillota</taxon>
        <taxon>Bacilli</taxon>
        <taxon>Lactobacillales</taxon>
        <taxon>Lactobacillaceae</taxon>
        <taxon>Levilactobacillus</taxon>
    </lineage>
</organism>
<proteinExistence type="predicted"/>
<feature type="region of interest" description="Disordered" evidence="2">
    <location>
        <begin position="195"/>
        <end position="272"/>
    </location>
</feature>
<dbReference type="AlphaFoldDB" id="A0AAW8W8S8"/>
<feature type="region of interest" description="Disordered" evidence="2">
    <location>
        <begin position="685"/>
        <end position="714"/>
    </location>
</feature>
<protein>
    <recommendedName>
        <fullName evidence="5">Chromosome partition protein Smc</fullName>
    </recommendedName>
</protein>
<dbReference type="Proteomes" id="UP001254075">
    <property type="component" value="Unassembled WGS sequence"/>
</dbReference>
<comment type="caution">
    <text evidence="3">The sequence shown here is derived from an EMBL/GenBank/DDBJ whole genome shotgun (WGS) entry which is preliminary data.</text>
</comment>
<feature type="compositionally biased region" description="Low complexity" evidence="2">
    <location>
        <begin position="687"/>
        <end position="704"/>
    </location>
</feature>
<feature type="coiled-coil region" evidence="1">
    <location>
        <begin position="520"/>
        <end position="582"/>
    </location>
</feature>
<accession>A0AAW8W8S8</accession>
<name>A0AAW8W8S8_9LACO</name>
<feature type="compositionally biased region" description="Basic and acidic residues" evidence="2">
    <location>
        <begin position="256"/>
        <end position="271"/>
    </location>
</feature>
<reference evidence="3" key="1">
    <citation type="submission" date="2023-08" db="EMBL/GenBank/DDBJ databases">
        <authorList>
            <person name="Page C.A."/>
            <person name="Perez-Diaz I.M."/>
        </authorList>
    </citation>
    <scope>NUCLEOTIDE SEQUENCE</scope>
    <source>
        <strain evidence="3">3.8.38</strain>
    </source>
</reference>
<gene>
    <name evidence="3" type="ORF">RI532_12265</name>
</gene>
<dbReference type="EMBL" id="JAVLAM010000002">
    <property type="protein sequence ID" value="MDT7015158.1"/>
    <property type="molecule type" value="Genomic_DNA"/>
</dbReference>
<sequence>MSLFRKRKVELPDDLVVKTDFTNNDNDQQELVQNQVTSLEQIQTEAKEPYVVTSTYPVMRIGTAQRLLTKVAESMSADMNPINVTLDFLEQIDGRHGVNQEHRYDVDIAIDYAFKNLTVPVLKDLFNNDNYDDWDFATKTVLAKAIVDNCAAGKDIIAGDLAKVPDTEPLNGEEVVIETVTPSGMLSVETANMNPSEKTYADSGDHREVQEPTSQELDTPAPAGSTQVGNMPGLSQSEATAEQPHQRSTVPTPDSETQKQSEPNTKKEAERPFNQVAQVEILLPRFEVQDVPAVSPDDPGYVQYRMNERAKQNNQAIEQVENQINASLTKSQFDLSVNYQKIVDQKIEKREETDPLDMERIRQSVLDQDHQSLEQDQKALQKKVDTVRDNKIAEAQATFERLKRKAEQEADSTYSQGAQQLTADYQKHATKKLMDALSDGQKAHEKDLAKYRDSLSKTSETDLRAQLLALQEQAQTKGSNIIQSLLAGNETFEAQVNSEHSNALNAATANYRSQTNWKHVSDAENEVNRLKAQNAELHKTKAQLKTSVDELKDEKQQGLTKATQLKSQVEQLTTDNKVQSERLDKLISTATGKETSTAGMSTNELLTTILLGQYRQTGTGQVPAPTTNSASNPVSKKDWGKAAGVLMAGGLLLGGTGFWINQRDQEMASAQRSAQSQLSRKLAIVESQANSQSKSAQSSSRTSAENQAKLESAESVYKQRMKDFEKGAAMAAKQAATQSSSADTTNTK</sequence>
<evidence type="ECO:0000313" key="4">
    <source>
        <dbReference type="Proteomes" id="UP001254075"/>
    </source>
</evidence>
<keyword evidence="1" id="KW-0175">Coiled coil</keyword>
<evidence type="ECO:0000313" key="3">
    <source>
        <dbReference type="EMBL" id="MDT7015158.1"/>
    </source>
</evidence>
<feature type="compositionally biased region" description="Polar residues" evidence="2">
    <location>
        <begin position="224"/>
        <end position="240"/>
    </location>
</feature>
<feature type="compositionally biased region" description="Low complexity" evidence="2">
    <location>
        <begin position="728"/>
        <end position="748"/>
    </location>
</feature>
<feature type="compositionally biased region" description="Basic and acidic residues" evidence="2">
    <location>
        <begin position="199"/>
        <end position="210"/>
    </location>
</feature>
<evidence type="ECO:0000256" key="2">
    <source>
        <dbReference type="SAM" id="MobiDB-lite"/>
    </source>
</evidence>
<evidence type="ECO:0000256" key="1">
    <source>
        <dbReference type="SAM" id="Coils"/>
    </source>
</evidence>